<feature type="domain" description="Lipocalin-like" evidence="1">
    <location>
        <begin position="39"/>
        <end position="146"/>
    </location>
</feature>
<dbReference type="RefSeq" id="WP_117747595.1">
    <property type="nucleotide sequence ID" value="NZ_CATVWJ010000015.1"/>
</dbReference>
<sequence length="310" mass="36071">MKKLLEKWKGIVTLVLVSLSLYSCKDDDNSGISTESIIGVWEGIKADSWSIVPAAEATEGWWGERPDKDSQYGTDISDYRVEFTADMFYRVYTYNEYTDKWSRGAVGKWSVSGNTLTMVSYYSNAYDEENPEIFQIVEQNETKITLEYYKNTPEKEKYSKSTFRRIADREDMFEEEETNTSNSDEYPISFPQEHPVKFVGKWKEVEKEEQSPYSILTLKEDGSAALVFYFDNGTQLTEDGYRWTAGDDLFCLDQTDDCGYQIYYIKEFTDDCLVIEYSGYAYNDRFEQGFSQAYPDSKGKIKTYVRYIGE</sequence>
<proteinExistence type="predicted"/>
<organism evidence="2 3">
    <name type="scientific">Phocaeicola plebeius</name>
    <dbReference type="NCBI Taxonomy" id="310297"/>
    <lineage>
        <taxon>Bacteria</taxon>
        <taxon>Pseudomonadati</taxon>
        <taxon>Bacteroidota</taxon>
        <taxon>Bacteroidia</taxon>
        <taxon>Bacteroidales</taxon>
        <taxon>Bacteroidaceae</taxon>
        <taxon>Phocaeicola</taxon>
    </lineage>
</organism>
<dbReference type="InterPro" id="IPR024311">
    <property type="entry name" value="Lipocalin-like"/>
</dbReference>
<accession>A0A3E4WGA1</accession>
<evidence type="ECO:0000313" key="3">
    <source>
        <dbReference type="Proteomes" id="UP000260780"/>
    </source>
</evidence>
<dbReference type="Pfam" id="PF13648">
    <property type="entry name" value="Lipocalin_4"/>
    <property type="match status" value="1"/>
</dbReference>
<comment type="caution">
    <text evidence="2">The sequence shown here is derived from an EMBL/GenBank/DDBJ whole genome shotgun (WGS) entry which is preliminary data.</text>
</comment>
<protein>
    <recommendedName>
        <fullName evidence="1">Lipocalin-like domain-containing protein</fullName>
    </recommendedName>
</protein>
<gene>
    <name evidence="2" type="ORF">DXC17_05340</name>
</gene>
<evidence type="ECO:0000313" key="2">
    <source>
        <dbReference type="EMBL" id="RGM41253.1"/>
    </source>
</evidence>
<dbReference type="PROSITE" id="PS51257">
    <property type="entry name" value="PROKAR_LIPOPROTEIN"/>
    <property type="match status" value="1"/>
</dbReference>
<dbReference type="EMBL" id="QSTF01000009">
    <property type="protein sequence ID" value="RGM41253.1"/>
    <property type="molecule type" value="Genomic_DNA"/>
</dbReference>
<dbReference type="Proteomes" id="UP000260780">
    <property type="component" value="Unassembled WGS sequence"/>
</dbReference>
<name>A0A3E4WGA1_9BACT</name>
<dbReference type="AlphaFoldDB" id="A0A3E4WGA1"/>
<evidence type="ECO:0000259" key="1">
    <source>
        <dbReference type="Pfam" id="PF13648"/>
    </source>
</evidence>
<reference evidence="2 3" key="1">
    <citation type="submission" date="2018-08" db="EMBL/GenBank/DDBJ databases">
        <title>A genome reference for cultivated species of the human gut microbiota.</title>
        <authorList>
            <person name="Zou Y."/>
            <person name="Xue W."/>
            <person name="Luo G."/>
        </authorList>
    </citation>
    <scope>NUCLEOTIDE SEQUENCE [LARGE SCALE GENOMIC DNA]</scope>
    <source>
        <strain evidence="2 3">OM08-14</strain>
    </source>
</reference>